<reference evidence="2" key="1">
    <citation type="submission" date="2021-01" db="EMBL/GenBank/DDBJ databases">
        <title>Modified the classification status of verrucomicrobia.</title>
        <authorList>
            <person name="Feng X."/>
        </authorList>
    </citation>
    <scope>NUCLEOTIDE SEQUENCE</scope>
    <source>
        <strain evidence="2">5K15</strain>
    </source>
</reference>
<feature type="signal peptide" evidence="1">
    <location>
        <begin position="1"/>
        <end position="19"/>
    </location>
</feature>
<evidence type="ECO:0000313" key="2">
    <source>
        <dbReference type="EMBL" id="MBK1853494.1"/>
    </source>
</evidence>
<name>A0AAE2SAV6_9BACT</name>
<keyword evidence="1" id="KW-0732">Signal</keyword>
<evidence type="ECO:0000313" key="3">
    <source>
        <dbReference type="Proteomes" id="UP000634206"/>
    </source>
</evidence>
<gene>
    <name evidence="2" type="ORF">JIN83_00830</name>
</gene>
<dbReference type="RefSeq" id="WP_309488091.1">
    <property type="nucleotide sequence ID" value="NZ_JAENIG010000001.1"/>
</dbReference>
<evidence type="ECO:0000256" key="1">
    <source>
        <dbReference type="SAM" id="SignalP"/>
    </source>
</evidence>
<proteinExistence type="predicted"/>
<dbReference type="Proteomes" id="UP000634206">
    <property type="component" value="Unassembled WGS sequence"/>
</dbReference>
<dbReference type="AlphaFoldDB" id="A0AAE2SAV6"/>
<dbReference type="EMBL" id="JAENIG010000001">
    <property type="protein sequence ID" value="MBK1853494.1"/>
    <property type="molecule type" value="Genomic_DNA"/>
</dbReference>
<feature type="chain" id="PRO_5042012337" evidence="1">
    <location>
        <begin position="20"/>
        <end position="273"/>
    </location>
</feature>
<sequence>MKPAPLCFLILAWSISLMAATEEQSEQSTPEQELQHPTEIVIVALGPKPGRRFKESKGAEAPVMLLPQPGEIPPPRLYYKGKSATEKKSDWQGMNLAFNNPSAMREVTPEKPLILYRKLAGDDEYEKYVTIPAGKPGSRRIFFLLPSTTGKKLWNSPPLVRTINLDAEVFSGKQFILKNLSQYTVLHAFADSVTAVPPMKTISYTRPKTGELYRLVARYGTHKKILYNTAVRLDVEGNIQLFALYNASPRTNSGRSVGVFRMMVPYRKPLSQS</sequence>
<organism evidence="2 3">
    <name type="scientific">Oceaniferula flava</name>
    <dbReference type="NCBI Taxonomy" id="2800421"/>
    <lineage>
        <taxon>Bacteria</taxon>
        <taxon>Pseudomonadati</taxon>
        <taxon>Verrucomicrobiota</taxon>
        <taxon>Verrucomicrobiia</taxon>
        <taxon>Verrucomicrobiales</taxon>
        <taxon>Verrucomicrobiaceae</taxon>
        <taxon>Oceaniferula</taxon>
    </lineage>
</organism>
<keyword evidence="3" id="KW-1185">Reference proteome</keyword>
<protein>
    <submittedName>
        <fullName evidence="2">Uncharacterized protein</fullName>
    </submittedName>
</protein>
<comment type="caution">
    <text evidence="2">The sequence shown here is derived from an EMBL/GenBank/DDBJ whole genome shotgun (WGS) entry which is preliminary data.</text>
</comment>
<accession>A0AAE2SAV6</accession>